<gene>
    <name evidence="1" type="ORF">CUMW_192100</name>
</gene>
<name>A0A2H5Q397_CITUN</name>
<evidence type="ECO:0000313" key="1">
    <source>
        <dbReference type="EMBL" id="GAY59116.1"/>
    </source>
</evidence>
<dbReference type="EMBL" id="BDQV01000203">
    <property type="protein sequence ID" value="GAY59116.1"/>
    <property type="molecule type" value="Genomic_DNA"/>
</dbReference>
<comment type="caution">
    <text evidence="1">The sequence shown here is derived from an EMBL/GenBank/DDBJ whole genome shotgun (WGS) entry which is preliminary data.</text>
</comment>
<dbReference type="Proteomes" id="UP000236630">
    <property type="component" value="Unassembled WGS sequence"/>
</dbReference>
<keyword evidence="2" id="KW-1185">Reference proteome</keyword>
<protein>
    <submittedName>
        <fullName evidence="1">Uncharacterized protein</fullName>
    </submittedName>
</protein>
<evidence type="ECO:0000313" key="2">
    <source>
        <dbReference type="Proteomes" id="UP000236630"/>
    </source>
</evidence>
<dbReference type="AlphaFoldDB" id="A0A2H5Q397"/>
<accession>A0A2H5Q397</accession>
<reference evidence="1 2" key="1">
    <citation type="journal article" date="2017" name="Front. Genet.">
        <title>Draft sequencing of the heterozygous diploid genome of Satsuma (Citrus unshiu Marc.) using a hybrid assembly approach.</title>
        <authorList>
            <person name="Shimizu T."/>
            <person name="Tanizawa Y."/>
            <person name="Mochizuki T."/>
            <person name="Nagasaki H."/>
            <person name="Yoshioka T."/>
            <person name="Toyoda A."/>
            <person name="Fujiyama A."/>
            <person name="Kaminuma E."/>
            <person name="Nakamura Y."/>
        </authorList>
    </citation>
    <scope>NUCLEOTIDE SEQUENCE [LARGE SCALE GENOMIC DNA]</scope>
    <source>
        <strain evidence="2">cv. Miyagawa wase</strain>
    </source>
</reference>
<sequence>MGEDFANTAWSIGFNACAGSTLQNVCSKCVHGIRCSVDNCLRLSDSFTVKIRTENKLLSSSTKHEMNTAYLTNFVSTQLHKGWTFPFASLNIQRRS</sequence>
<proteinExistence type="predicted"/>
<organism evidence="1 2">
    <name type="scientific">Citrus unshiu</name>
    <name type="common">Satsuma mandarin</name>
    <name type="synonym">Citrus nobilis var. unshiu</name>
    <dbReference type="NCBI Taxonomy" id="55188"/>
    <lineage>
        <taxon>Eukaryota</taxon>
        <taxon>Viridiplantae</taxon>
        <taxon>Streptophyta</taxon>
        <taxon>Embryophyta</taxon>
        <taxon>Tracheophyta</taxon>
        <taxon>Spermatophyta</taxon>
        <taxon>Magnoliopsida</taxon>
        <taxon>eudicotyledons</taxon>
        <taxon>Gunneridae</taxon>
        <taxon>Pentapetalae</taxon>
        <taxon>rosids</taxon>
        <taxon>malvids</taxon>
        <taxon>Sapindales</taxon>
        <taxon>Rutaceae</taxon>
        <taxon>Aurantioideae</taxon>
        <taxon>Citrus</taxon>
    </lineage>
</organism>